<keyword evidence="3 9" id="KW-0732">Signal</keyword>
<dbReference type="PROSITE" id="PS00194">
    <property type="entry name" value="THIOREDOXIN_1"/>
    <property type="match status" value="1"/>
</dbReference>
<dbReference type="GO" id="GO:0015036">
    <property type="term" value="F:disulfide oxidoreductase activity"/>
    <property type="evidence" value="ECO:0007669"/>
    <property type="project" value="UniProtKB-ARBA"/>
</dbReference>
<dbReference type="Proteomes" id="UP000295382">
    <property type="component" value="Unassembled WGS sequence"/>
</dbReference>
<sequence length="224" mass="25221">MRLLSRIFLAVGFSLLAASASATPDNPQNGKDYLTLDKPQQTENTGKVEVLEFFWYNCPHCNVLDPVLHDWVKKQGDKISFKRVPVAFRDSFVPQQRLYYALEAMGKADEMQPKILRAIHVERQQLDTEAQIVDFISKQGIDKQKFLDLYNSFGVDSKVKRVPQLQQAFQINGVPTLAIDGRYVTSPSIISEGNGRMPEPALHAATMKVMDWLIAKSAKPAAKK</sequence>
<evidence type="ECO:0000256" key="8">
    <source>
        <dbReference type="PIRSR" id="PIRSR001488-1"/>
    </source>
</evidence>
<dbReference type="InterPro" id="IPR013766">
    <property type="entry name" value="Thioredoxin_domain"/>
</dbReference>
<feature type="signal peptide" evidence="9">
    <location>
        <begin position="1"/>
        <end position="22"/>
    </location>
</feature>
<keyword evidence="5 7" id="KW-1015">Disulfide bond</keyword>
<evidence type="ECO:0000256" key="4">
    <source>
        <dbReference type="ARBA" id="ARBA00022764"/>
    </source>
</evidence>
<dbReference type="CDD" id="cd03019">
    <property type="entry name" value="DsbA_DsbA"/>
    <property type="match status" value="1"/>
</dbReference>
<proteinExistence type="inferred from homology"/>
<accession>A0A4R3HYP5</accession>
<dbReference type="GO" id="GO:0042597">
    <property type="term" value="C:periplasmic space"/>
    <property type="evidence" value="ECO:0007669"/>
    <property type="project" value="UniProtKB-SubCell"/>
</dbReference>
<evidence type="ECO:0000256" key="5">
    <source>
        <dbReference type="ARBA" id="ARBA00023157"/>
    </source>
</evidence>
<evidence type="ECO:0000259" key="10">
    <source>
        <dbReference type="PROSITE" id="PS51352"/>
    </source>
</evidence>
<reference evidence="11 12" key="1">
    <citation type="submission" date="2019-03" db="EMBL/GenBank/DDBJ databases">
        <title>Genomic Encyclopedia of Type Strains, Phase IV (KMG-IV): sequencing the most valuable type-strain genomes for metagenomic binning, comparative biology and taxonomic classification.</title>
        <authorList>
            <person name="Goeker M."/>
        </authorList>
    </citation>
    <scope>NUCLEOTIDE SEQUENCE [LARGE SCALE GENOMIC DNA]</scope>
    <source>
        <strain evidence="11 12">DSM 7445</strain>
    </source>
</reference>
<dbReference type="InterPro" id="IPR001853">
    <property type="entry name" value="DSBA-like_thioredoxin_dom"/>
</dbReference>
<evidence type="ECO:0000256" key="2">
    <source>
        <dbReference type="ARBA" id="ARBA00005791"/>
    </source>
</evidence>
<comment type="caution">
    <text evidence="11">The sequence shown here is derived from an EMBL/GenBank/DDBJ whole genome shotgun (WGS) entry which is preliminary data.</text>
</comment>
<protein>
    <recommendedName>
        <fullName evidence="7">Thiol:disulfide interchange protein</fullName>
    </recommendedName>
</protein>
<keyword evidence="4 7" id="KW-0574">Periplasm</keyword>
<dbReference type="SUPFAM" id="SSF52833">
    <property type="entry name" value="Thioredoxin-like"/>
    <property type="match status" value="1"/>
</dbReference>
<evidence type="ECO:0000256" key="3">
    <source>
        <dbReference type="ARBA" id="ARBA00022729"/>
    </source>
</evidence>
<dbReference type="RefSeq" id="WP_132258382.1">
    <property type="nucleotide sequence ID" value="NZ_SLZQ01000004.1"/>
</dbReference>
<dbReference type="InterPro" id="IPR050824">
    <property type="entry name" value="Thiol_disulfide_DsbA"/>
</dbReference>
<dbReference type="OrthoDB" id="9784896at2"/>
<evidence type="ECO:0000313" key="12">
    <source>
        <dbReference type="Proteomes" id="UP000295382"/>
    </source>
</evidence>
<dbReference type="EMBL" id="SLZQ01000004">
    <property type="protein sequence ID" value="TCS37441.1"/>
    <property type="molecule type" value="Genomic_DNA"/>
</dbReference>
<dbReference type="InterPro" id="IPR036249">
    <property type="entry name" value="Thioredoxin-like_sf"/>
</dbReference>
<feature type="disulfide bond" description="Redox-active" evidence="8">
    <location>
        <begin position="58"/>
        <end position="61"/>
    </location>
</feature>
<comment type="subcellular location">
    <subcellularLocation>
        <location evidence="1 7">Periplasm</location>
    </subcellularLocation>
</comment>
<gene>
    <name evidence="11" type="ORF">EDC30_104244</name>
</gene>
<keyword evidence="12" id="KW-1185">Reference proteome</keyword>
<dbReference type="PIRSF" id="PIRSF001488">
    <property type="entry name" value="Tdi_protein"/>
    <property type="match status" value="1"/>
</dbReference>
<name>A0A4R3HYP5_PAULE</name>
<dbReference type="InterPro" id="IPR017937">
    <property type="entry name" value="Thioredoxin_CS"/>
</dbReference>
<evidence type="ECO:0000256" key="7">
    <source>
        <dbReference type="PIRNR" id="PIRNR001488"/>
    </source>
</evidence>
<organism evidence="11 12">
    <name type="scientific">Paucimonas lemoignei</name>
    <name type="common">Pseudomonas lemoignei</name>
    <dbReference type="NCBI Taxonomy" id="29443"/>
    <lineage>
        <taxon>Bacteria</taxon>
        <taxon>Pseudomonadati</taxon>
        <taxon>Pseudomonadota</taxon>
        <taxon>Betaproteobacteria</taxon>
        <taxon>Burkholderiales</taxon>
        <taxon>Burkholderiaceae</taxon>
        <taxon>Paucimonas</taxon>
    </lineage>
</organism>
<dbReference type="AlphaFoldDB" id="A0A4R3HYP5"/>
<feature type="chain" id="PRO_5020588930" description="Thiol:disulfide interchange protein" evidence="9">
    <location>
        <begin position="23"/>
        <end position="224"/>
    </location>
</feature>
<dbReference type="Pfam" id="PF01323">
    <property type="entry name" value="DSBA"/>
    <property type="match status" value="1"/>
</dbReference>
<evidence type="ECO:0000256" key="9">
    <source>
        <dbReference type="SAM" id="SignalP"/>
    </source>
</evidence>
<feature type="domain" description="Thioredoxin" evidence="10">
    <location>
        <begin position="9"/>
        <end position="167"/>
    </location>
</feature>
<keyword evidence="6" id="KW-0676">Redox-active center</keyword>
<dbReference type="PANTHER" id="PTHR35891:SF3">
    <property type="entry name" value="THIOL:DISULFIDE INTERCHANGE PROTEIN DSBL"/>
    <property type="match status" value="1"/>
</dbReference>
<dbReference type="PROSITE" id="PS51352">
    <property type="entry name" value="THIOREDOXIN_2"/>
    <property type="match status" value="1"/>
</dbReference>
<dbReference type="Gene3D" id="3.40.30.10">
    <property type="entry name" value="Glutaredoxin"/>
    <property type="match status" value="1"/>
</dbReference>
<evidence type="ECO:0000313" key="11">
    <source>
        <dbReference type="EMBL" id="TCS37441.1"/>
    </source>
</evidence>
<dbReference type="InterPro" id="IPR023205">
    <property type="entry name" value="DsbA/DsbL"/>
</dbReference>
<evidence type="ECO:0000256" key="6">
    <source>
        <dbReference type="ARBA" id="ARBA00023284"/>
    </source>
</evidence>
<dbReference type="PANTHER" id="PTHR35891">
    <property type="entry name" value="THIOL:DISULFIDE INTERCHANGE PROTEIN DSBA"/>
    <property type="match status" value="1"/>
</dbReference>
<evidence type="ECO:0000256" key="1">
    <source>
        <dbReference type="ARBA" id="ARBA00004418"/>
    </source>
</evidence>
<comment type="similarity">
    <text evidence="2">Belongs to the thioredoxin family. DsbA subfamily.</text>
</comment>